<feature type="transmembrane region" description="Helical" evidence="5">
    <location>
        <begin position="109"/>
        <end position="130"/>
    </location>
</feature>
<dbReference type="AlphaFoldDB" id="A0A813VBA0"/>
<evidence type="ECO:0000256" key="4">
    <source>
        <dbReference type="ARBA" id="ARBA00023136"/>
    </source>
</evidence>
<dbReference type="PRINTS" id="PR00237">
    <property type="entry name" value="GPCRRHODOPSN"/>
</dbReference>
<dbReference type="EMBL" id="CAJNOQ010000756">
    <property type="protein sequence ID" value="CAF0835251.1"/>
    <property type="molecule type" value="Genomic_DNA"/>
</dbReference>
<dbReference type="SUPFAM" id="SSF81321">
    <property type="entry name" value="Family A G protein-coupled receptor-like"/>
    <property type="match status" value="1"/>
</dbReference>
<organism evidence="7 9">
    <name type="scientific">Didymodactylos carnosus</name>
    <dbReference type="NCBI Taxonomy" id="1234261"/>
    <lineage>
        <taxon>Eukaryota</taxon>
        <taxon>Metazoa</taxon>
        <taxon>Spiralia</taxon>
        <taxon>Gnathifera</taxon>
        <taxon>Rotifera</taxon>
        <taxon>Eurotatoria</taxon>
        <taxon>Bdelloidea</taxon>
        <taxon>Philodinida</taxon>
        <taxon>Philodinidae</taxon>
        <taxon>Didymodactylos</taxon>
    </lineage>
</organism>
<name>A0A813VBA0_9BILA</name>
<accession>A0A813VBA0</accession>
<dbReference type="InterPro" id="IPR052954">
    <property type="entry name" value="GPCR-Ligand_Int"/>
</dbReference>
<dbReference type="EMBL" id="CAJOBC010000756">
    <property type="protein sequence ID" value="CAF3622420.1"/>
    <property type="molecule type" value="Genomic_DNA"/>
</dbReference>
<keyword evidence="3 5" id="KW-1133">Transmembrane helix</keyword>
<sequence>MNNSCRRDEQFILNVQWYLGGWACLMVCLIGVVGNSISIVVLSNKRMRNLSTNIYLLSLSVINLIWLLLYIFVNALRFTIIIPLFLKNTDEGSNNIHTYDQLIARSSPFVIPIMNTLQLCSIYYTVAVSIDRFLYLTYGIQADNICTIKNSLKIIFSLTIFSILFIIPNWLKYRVVHVPHNNKTQYWLKLTPIGENQIFKKIVHVYTYIPVVYMIPFIILIVINFLTIKLLYDFHYKRQIFLKTRPAKHDIRITLMLIGVVLLFFICRFPSLINHFFEVHYSITEDANEMTNVLTGCRTIRKVFNTVVNFLQTVNASANLIFYYVFGKTFRETSTKLACPMRINVTKRENTTHHIRRHFSASIVNNNIDNNNYIPGNNNDDNDRYFNSNKKYQHTVSNKQDEQTILVSSGKNKTRRLTIDNALLGSKDVSASHSV</sequence>
<dbReference type="InterPro" id="IPR000276">
    <property type="entry name" value="GPCR_Rhodpsn"/>
</dbReference>
<keyword evidence="4 5" id="KW-0472">Membrane</keyword>
<reference evidence="7" key="1">
    <citation type="submission" date="2021-02" db="EMBL/GenBank/DDBJ databases">
        <authorList>
            <person name="Nowell W R."/>
        </authorList>
    </citation>
    <scope>NUCLEOTIDE SEQUENCE</scope>
</reference>
<dbReference type="Gene3D" id="1.20.1070.10">
    <property type="entry name" value="Rhodopsin 7-helix transmembrane proteins"/>
    <property type="match status" value="1"/>
</dbReference>
<comment type="caution">
    <text evidence="7">The sequence shown here is derived from an EMBL/GenBank/DDBJ whole genome shotgun (WGS) entry which is preliminary data.</text>
</comment>
<feature type="transmembrane region" description="Helical" evidence="5">
    <location>
        <begin position="253"/>
        <end position="273"/>
    </location>
</feature>
<dbReference type="PANTHER" id="PTHR46641">
    <property type="entry name" value="FMRFAMIDE RECEPTOR-RELATED"/>
    <property type="match status" value="1"/>
</dbReference>
<evidence type="ECO:0000313" key="9">
    <source>
        <dbReference type="Proteomes" id="UP000663829"/>
    </source>
</evidence>
<evidence type="ECO:0000256" key="2">
    <source>
        <dbReference type="ARBA" id="ARBA00022692"/>
    </source>
</evidence>
<evidence type="ECO:0000313" key="7">
    <source>
        <dbReference type="EMBL" id="CAF0835251.1"/>
    </source>
</evidence>
<feature type="transmembrane region" description="Helical" evidence="5">
    <location>
        <begin position="151"/>
        <end position="171"/>
    </location>
</feature>
<dbReference type="OrthoDB" id="10011262at2759"/>
<dbReference type="GO" id="GO:0008528">
    <property type="term" value="F:G protein-coupled peptide receptor activity"/>
    <property type="evidence" value="ECO:0007669"/>
    <property type="project" value="InterPro"/>
</dbReference>
<feature type="transmembrane region" description="Helical" evidence="5">
    <location>
        <begin position="54"/>
        <end position="73"/>
    </location>
</feature>
<feature type="transmembrane region" description="Helical" evidence="5">
    <location>
        <begin position="211"/>
        <end position="232"/>
    </location>
</feature>
<dbReference type="CDD" id="cd14978">
    <property type="entry name" value="7tmA_FMRFamide_R-like"/>
    <property type="match status" value="1"/>
</dbReference>
<dbReference type="PROSITE" id="PS50262">
    <property type="entry name" value="G_PROTEIN_RECEP_F1_2"/>
    <property type="match status" value="1"/>
</dbReference>
<feature type="domain" description="G-protein coupled receptors family 1 profile" evidence="6">
    <location>
        <begin position="34"/>
        <end position="323"/>
    </location>
</feature>
<dbReference type="Pfam" id="PF10324">
    <property type="entry name" value="7TM_GPCR_Srw"/>
    <property type="match status" value="1"/>
</dbReference>
<evidence type="ECO:0000259" key="6">
    <source>
        <dbReference type="PROSITE" id="PS50262"/>
    </source>
</evidence>
<evidence type="ECO:0000256" key="3">
    <source>
        <dbReference type="ARBA" id="ARBA00022989"/>
    </source>
</evidence>
<comment type="subcellular location">
    <subcellularLocation>
        <location evidence="1">Membrane</location>
    </subcellularLocation>
</comment>
<protein>
    <recommendedName>
        <fullName evidence="6">G-protein coupled receptors family 1 profile domain-containing protein</fullName>
    </recommendedName>
</protein>
<dbReference type="Proteomes" id="UP000663829">
    <property type="component" value="Unassembled WGS sequence"/>
</dbReference>
<dbReference type="GO" id="GO:0016020">
    <property type="term" value="C:membrane"/>
    <property type="evidence" value="ECO:0007669"/>
    <property type="project" value="UniProtKB-SubCell"/>
</dbReference>
<dbReference type="InterPro" id="IPR019427">
    <property type="entry name" value="7TM_GPCR_serpentine_rcpt_Srw"/>
</dbReference>
<dbReference type="InterPro" id="IPR017452">
    <property type="entry name" value="GPCR_Rhodpsn_7TM"/>
</dbReference>
<keyword evidence="9" id="KW-1185">Reference proteome</keyword>
<gene>
    <name evidence="7" type="ORF">GPM918_LOCUS5269</name>
    <name evidence="8" type="ORF">SRO942_LOCUS5269</name>
</gene>
<feature type="transmembrane region" description="Helical" evidence="5">
    <location>
        <begin position="20"/>
        <end position="42"/>
    </location>
</feature>
<dbReference type="PANTHER" id="PTHR46641:SF2">
    <property type="entry name" value="FMRFAMIDE RECEPTOR"/>
    <property type="match status" value="1"/>
</dbReference>
<evidence type="ECO:0000313" key="8">
    <source>
        <dbReference type="EMBL" id="CAF3622420.1"/>
    </source>
</evidence>
<evidence type="ECO:0000256" key="5">
    <source>
        <dbReference type="SAM" id="Phobius"/>
    </source>
</evidence>
<evidence type="ECO:0000256" key="1">
    <source>
        <dbReference type="ARBA" id="ARBA00004370"/>
    </source>
</evidence>
<proteinExistence type="predicted"/>
<dbReference type="Proteomes" id="UP000681722">
    <property type="component" value="Unassembled WGS sequence"/>
</dbReference>
<keyword evidence="2 5" id="KW-0812">Transmembrane</keyword>